<dbReference type="Proteomes" id="UP001055439">
    <property type="component" value="Chromosome 4"/>
</dbReference>
<dbReference type="AlphaFoldDB" id="A0A9E7FK90"/>
<accession>A0A9E7FK90</accession>
<proteinExistence type="predicted"/>
<dbReference type="EMBL" id="CP097506">
    <property type="protein sequence ID" value="URD96611.1"/>
    <property type="molecule type" value="Genomic_DNA"/>
</dbReference>
<evidence type="ECO:0000313" key="3">
    <source>
        <dbReference type="Proteomes" id="UP001055439"/>
    </source>
</evidence>
<name>A0A9E7FK90_9LILI</name>
<reference evidence="2" key="1">
    <citation type="submission" date="2022-05" db="EMBL/GenBank/DDBJ databases">
        <title>The Musa troglodytarum L. genome provides insights into the mechanism of non-climacteric behaviour and enrichment of carotenoids.</title>
        <authorList>
            <person name="Wang J."/>
        </authorList>
    </citation>
    <scope>NUCLEOTIDE SEQUENCE</scope>
    <source>
        <tissue evidence="2">Leaf</tissue>
    </source>
</reference>
<gene>
    <name evidence="2" type="ORF">MUK42_29883</name>
</gene>
<evidence type="ECO:0000256" key="1">
    <source>
        <dbReference type="SAM" id="MobiDB-lite"/>
    </source>
</evidence>
<organism evidence="2 3">
    <name type="scientific">Musa troglodytarum</name>
    <name type="common">fe'i banana</name>
    <dbReference type="NCBI Taxonomy" id="320322"/>
    <lineage>
        <taxon>Eukaryota</taxon>
        <taxon>Viridiplantae</taxon>
        <taxon>Streptophyta</taxon>
        <taxon>Embryophyta</taxon>
        <taxon>Tracheophyta</taxon>
        <taxon>Spermatophyta</taxon>
        <taxon>Magnoliopsida</taxon>
        <taxon>Liliopsida</taxon>
        <taxon>Zingiberales</taxon>
        <taxon>Musaceae</taxon>
        <taxon>Musa</taxon>
    </lineage>
</organism>
<keyword evidence="3" id="KW-1185">Reference proteome</keyword>
<feature type="region of interest" description="Disordered" evidence="1">
    <location>
        <begin position="57"/>
        <end position="80"/>
    </location>
</feature>
<sequence length="120" mass="13469">MRGVPFLFDGAIETQELHAQDGWATFHFRLAQRQTDRGPQRSPQVLNGSNGWTIRRRSFPDPWTRTMPSEPNGLPTDGDDAEAALHSSAFFFLVLPFVFLYSASPSRSKPSALPLPRMPL</sequence>
<protein>
    <submittedName>
        <fullName evidence="2">Uncharacterized protein</fullName>
    </submittedName>
</protein>
<evidence type="ECO:0000313" key="2">
    <source>
        <dbReference type="EMBL" id="URD96611.1"/>
    </source>
</evidence>